<evidence type="ECO:0000313" key="2">
    <source>
        <dbReference type="EMBL" id="KYF80433.1"/>
    </source>
</evidence>
<evidence type="ECO:0000256" key="1">
    <source>
        <dbReference type="SAM" id="SignalP"/>
    </source>
</evidence>
<sequence>MWKNQHLLAMALCAGAISTLGMGCELIATVDRSQIPGDNGVVVNACADGTKNGGETDVDCGGPDCPQCELAKACAEADDCASGFCADDVCCNAACDEDCDACAADLKESGDESGTCGPSKAETACGATTCSEGVETGRGTCDGTSTECEPGEPKECETFACDSEENACFTECTEDAHCALCHVCDAEEGTCSLAPAGTPGLGCEENQACDAAGACKPANGQECTDGEECASGSCVDGVCCNTGCDAACQACNIEGSLGECSNVAAGAEDGADCSGANVCDGEGACKLAPTETCAEDEECASGNCLGIFVCDEFPEP</sequence>
<organism evidence="2 3">
    <name type="scientific">Sorangium cellulosum</name>
    <name type="common">Polyangium cellulosum</name>
    <dbReference type="NCBI Taxonomy" id="56"/>
    <lineage>
        <taxon>Bacteria</taxon>
        <taxon>Pseudomonadati</taxon>
        <taxon>Myxococcota</taxon>
        <taxon>Polyangia</taxon>
        <taxon>Polyangiales</taxon>
        <taxon>Polyangiaceae</taxon>
        <taxon>Sorangium</taxon>
    </lineage>
</organism>
<proteinExistence type="predicted"/>
<keyword evidence="1" id="KW-0732">Signal</keyword>
<name>A0A150RJV6_SORCE</name>
<accession>A0A150RJV6</accession>
<gene>
    <name evidence="2" type="ORF">BE17_08635</name>
</gene>
<dbReference type="AlphaFoldDB" id="A0A150RJV6"/>
<protein>
    <recommendedName>
        <fullName evidence="4">Secreted protein</fullName>
    </recommendedName>
</protein>
<reference evidence="2 3" key="1">
    <citation type="submission" date="2014-02" db="EMBL/GenBank/DDBJ databases">
        <title>The small core and large imbalanced accessory genome model reveals a collaborative survival strategy of Sorangium cellulosum strains in nature.</title>
        <authorList>
            <person name="Han K."/>
            <person name="Peng R."/>
            <person name="Blom J."/>
            <person name="Li Y.-Z."/>
        </authorList>
    </citation>
    <scope>NUCLEOTIDE SEQUENCE [LARGE SCALE GENOMIC DNA]</scope>
    <source>
        <strain evidence="2 3">So0011-07</strain>
    </source>
</reference>
<feature type="chain" id="PRO_5007567900" description="Secreted protein" evidence="1">
    <location>
        <begin position="24"/>
        <end position="316"/>
    </location>
</feature>
<dbReference type="Proteomes" id="UP000075635">
    <property type="component" value="Unassembled WGS sequence"/>
</dbReference>
<feature type="signal peptide" evidence="1">
    <location>
        <begin position="1"/>
        <end position="23"/>
    </location>
</feature>
<comment type="caution">
    <text evidence="2">The sequence shown here is derived from an EMBL/GenBank/DDBJ whole genome shotgun (WGS) entry which is preliminary data.</text>
</comment>
<evidence type="ECO:0000313" key="3">
    <source>
        <dbReference type="Proteomes" id="UP000075635"/>
    </source>
</evidence>
<evidence type="ECO:0008006" key="4">
    <source>
        <dbReference type="Google" id="ProtNLM"/>
    </source>
</evidence>
<dbReference type="PROSITE" id="PS51257">
    <property type="entry name" value="PROKAR_LIPOPROTEIN"/>
    <property type="match status" value="1"/>
</dbReference>
<dbReference type="EMBL" id="JEMB01002537">
    <property type="protein sequence ID" value="KYF80433.1"/>
    <property type="molecule type" value="Genomic_DNA"/>
</dbReference>